<name>A0A9N9KY20_9HELO</name>
<feature type="compositionally biased region" description="Basic and acidic residues" evidence="1">
    <location>
        <begin position="334"/>
        <end position="345"/>
    </location>
</feature>
<proteinExistence type="predicted"/>
<feature type="compositionally biased region" description="Basic residues" evidence="1">
    <location>
        <begin position="167"/>
        <end position="185"/>
    </location>
</feature>
<dbReference type="EMBL" id="CAJVRL010000051">
    <property type="protein sequence ID" value="CAG8953577.1"/>
    <property type="molecule type" value="Genomic_DNA"/>
</dbReference>
<feature type="region of interest" description="Disordered" evidence="1">
    <location>
        <begin position="634"/>
        <end position="671"/>
    </location>
</feature>
<feature type="compositionally biased region" description="Basic and acidic residues" evidence="1">
    <location>
        <begin position="904"/>
        <end position="923"/>
    </location>
</feature>
<feature type="compositionally biased region" description="Low complexity" evidence="1">
    <location>
        <begin position="475"/>
        <end position="487"/>
    </location>
</feature>
<sequence length="1045" mass="116525">MPPKRRVSAPPNRVYKSATPLRQTKLPGARTRVGYGKQAGRRVTKAPVDNTLTQMDFVVLTQRERVVDEEDGDLDVGEASEEEEAYVQERKRGSKRRRTMGDKSELEERVKNFHTQTITQLDWSFTSAMDVEDDETVQGNALEDLQEDVMDESSTVHDDSSSSKAGKSTRKSKLPKASRFHKKKSPVPVPKQELDTQGRDIYDGPYSSDKNAKTPLKTSRKRVSTPIQEVDSEQEGVNIADDISISPKLEKTVKKFGPQKGSRRNASMPVQELHSEEEENQVFVTPRSSPVPVSPQRNDRALRSSTKKTSTAAEDSNIEGQDISDAPSSISRRKMTDKNVRESKQRSSTPVVAPEEDQDMFDGPFSSSPTKSGSAPKNDEQPLPSRPANEASTNSMLPPPTPHRPIRKEIPSSQSPAFTPLSAPRTPLLDQHINSAPIPFHATRTPKVDTFEPPRLEVKDTFATSTDASNPSEAPSPVKKPSPSKSVRFIIPSEKENAMAVEDDDDDPEEDHIPESPSKTRGPGLRRPTQVPHPTQRVVIQDSDEDSDLDEEDVIIAESGPVEQTVDEDTTVEDDTVIEDGVVLRGRIEVEDNSETVQSLETSKPRLEPETCYGDIGLEIQVAANRYLEPTRKSPLPEIVEKEKDDEGEEKEEDDEEQIHSPTFKERTQAMESQRLSTQQVLLMAPRTMDSDAFISASHLEVAEILEKTRDYLFRAWVLPSSVCRIWIYETQPTSTLKYMAELGPTKKPGEELMSETGKGNATFHKKSNKWRAYAISELYELADPMSLAQLRSNEWLERAPTKFTKVPPAVLHQMMANLLPPLWSAAEDGYEDLDVDLDENLDARAPSPAVSRTDTEEAASQLHRTIRQFTQPALVPSSTSSYPSSPPIKIESQYTGLEIIENSQREETPTRERYAGDSHSMDIDLDAEVEERIPSSQKDTPRVRPPGLSQATTVDLTQTQTPRHRSGSEVIFESPIRPVAPSSPIRLPTPKASDGVQPLESLVPYSMGSSEIMTKSQMLPESLMAESLWERPPVIMDSDEDYDD</sequence>
<evidence type="ECO:0000313" key="2">
    <source>
        <dbReference type="EMBL" id="CAG8953577.1"/>
    </source>
</evidence>
<organism evidence="2 3">
    <name type="scientific">Hymenoscyphus fraxineus</name>
    <dbReference type="NCBI Taxonomy" id="746836"/>
    <lineage>
        <taxon>Eukaryota</taxon>
        <taxon>Fungi</taxon>
        <taxon>Dikarya</taxon>
        <taxon>Ascomycota</taxon>
        <taxon>Pezizomycotina</taxon>
        <taxon>Leotiomycetes</taxon>
        <taxon>Helotiales</taxon>
        <taxon>Helotiaceae</taxon>
        <taxon>Hymenoscyphus</taxon>
    </lineage>
</organism>
<accession>A0A9N9KY20</accession>
<dbReference type="AlphaFoldDB" id="A0A9N9KY20"/>
<protein>
    <submittedName>
        <fullName evidence="2">Uncharacterized protein</fullName>
    </submittedName>
</protein>
<feature type="compositionally biased region" description="Basic and acidic residues" evidence="1">
    <location>
        <begin position="192"/>
        <end position="202"/>
    </location>
</feature>
<comment type="caution">
    <text evidence="2">The sequence shown here is derived from an EMBL/GenBank/DDBJ whole genome shotgun (WGS) entry which is preliminary data.</text>
</comment>
<dbReference type="Proteomes" id="UP000696280">
    <property type="component" value="Unassembled WGS sequence"/>
</dbReference>
<feature type="region of interest" description="Disordered" evidence="1">
    <location>
        <begin position="130"/>
        <end position="550"/>
    </location>
</feature>
<dbReference type="OrthoDB" id="2149705at2759"/>
<feature type="compositionally biased region" description="Basic and acidic residues" evidence="1">
    <location>
        <begin position="446"/>
        <end position="460"/>
    </location>
</feature>
<evidence type="ECO:0000256" key="1">
    <source>
        <dbReference type="SAM" id="MobiDB-lite"/>
    </source>
</evidence>
<feature type="compositionally biased region" description="Polar residues" evidence="1">
    <location>
        <begin position="303"/>
        <end position="314"/>
    </location>
</feature>
<feature type="compositionally biased region" description="Polar residues" evidence="1">
    <location>
        <begin position="365"/>
        <end position="375"/>
    </location>
</feature>
<feature type="region of interest" description="Disordered" evidence="1">
    <location>
        <begin position="901"/>
        <end position="924"/>
    </location>
</feature>
<evidence type="ECO:0000313" key="3">
    <source>
        <dbReference type="Proteomes" id="UP000696280"/>
    </source>
</evidence>
<keyword evidence="3" id="KW-1185">Reference proteome</keyword>
<feature type="region of interest" description="Disordered" evidence="1">
    <location>
        <begin position="26"/>
        <end position="46"/>
    </location>
</feature>
<feature type="compositionally biased region" description="Polar residues" evidence="1">
    <location>
        <begin position="462"/>
        <end position="473"/>
    </location>
</feature>
<feature type="compositionally biased region" description="Acidic residues" evidence="1">
    <location>
        <begin position="501"/>
        <end position="512"/>
    </location>
</feature>
<feature type="region of interest" description="Disordered" evidence="1">
    <location>
        <begin position="68"/>
        <end position="111"/>
    </location>
</feature>
<feature type="compositionally biased region" description="Basic and acidic residues" evidence="1">
    <location>
        <begin position="99"/>
        <end position="111"/>
    </location>
</feature>
<feature type="compositionally biased region" description="Low complexity" evidence="1">
    <location>
        <begin position="282"/>
        <end position="295"/>
    </location>
</feature>
<feature type="compositionally biased region" description="Acidic residues" evidence="1">
    <location>
        <begin position="68"/>
        <end position="86"/>
    </location>
</feature>
<feature type="compositionally biased region" description="Acidic residues" evidence="1">
    <location>
        <begin position="646"/>
        <end position="657"/>
    </location>
</feature>
<gene>
    <name evidence="2" type="ORF">HYFRA_00010035</name>
</gene>
<reference evidence="2" key="1">
    <citation type="submission" date="2021-07" db="EMBL/GenBank/DDBJ databases">
        <authorList>
            <person name="Durling M."/>
        </authorList>
    </citation>
    <scope>NUCLEOTIDE SEQUENCE</scope>
</reference>